<reference evidence="9" key="2">
    <citation type="submission" date="2017-12" db="EMBL/GenBank/DDBJ databases">
        <title>Genome sequence of the Bar-tailed Godwit (Limosa lapponica baueri).</title>
        <authorList>
            <person name="Lima N.C.B."/>
            <person name="Parody-Merino A.M."/>
            <person name="Battley P.F."/>
            <person name="Fidler A.E."/>
            <person name="Prosdocimi F."/>
        </authorList>
    </citation>
    <scope>NUCLEOTIDE SEQUENCE [LARGE SCALE GENOMIC DNA]</scope>
</reference>
<dbReference type="AlphaFoldDB" id="A0A2I0T761"/>
<dbReference type="GO" id="GO:0034751">
    <property type="term" value="C:aryl hydrocarbon receptor complex"/>
    <property type="evidence" value="ECO:0007669"/>
    <property type="project" value="TreeGrafter"/>
</dbReference>
<dbReference type="OrthoDB" id="6099906at2759"/>
<dbReference type="Proteomes" id="UP000233556">
    <property type="component" value="Unassembled WGS sequence"/>
</dbReference>
<dbReference type="SUPFAM" id="SSF55785">
    <property type="entry name" value="PYP-like sensor domain (PAS domain)"/>
    <property type="match status" value="1"/>
</dbReference>
<dbReference type="InterPro" id="IPR000014">
    <property type="entry name" value="PAS"/>
</dbReference>
<evidence type="ECO:0000259" key="7">
    <source>
        <dbReference type="PROSITE" id="PS50112"/>
    </source>
</evidence>
<dbReference type="PANTHER" id="PTHR10649">
    <property type="entry name" value="ARYL HYDROCARBON RECEPTOR"/>
    <property type="match status" value="1"/>
</dbReference>
<dbReference type="SMART" id="SM00091">
    <property type="entry name" value="PAS"/>
    <property type="match status" value="1"/>
</dbReference>
<dbReference type="PROSITE" id="PS50112">
    <property type="entry name" value="PAS"/>
    <property type="match status" value="1"/>
</dbReference>
<dbReference type="GO" id="GO:0006805">
    <property type="term" value="P:xenobiotic metabolic process"/>
    <property type="evidence" value="ECO:0007669"/>
    <property type="project" value="InterPro"/>
</dbReference>
<dbReference type="InterPro" id="IPR039091">
    <property type="entry name" value="AHR/AHRR"/>
</dbReference>
<gene>
    <name evidence="8" type="ORF">llap_20088</name>
</gene>
<evidence type="ECO:0000256" key="2">
    <source>
        <dbReference type="ARBA" id="ARBA00023015"/>
    </source>
</evidence>
<keyword evidence="9" id="KW-1185">Reference proteome</keyword>
<dbReference type="Pfam" id="PF00989">
    <property type="entry name" value="PAS"/>
    <property type="match status" value="1"/>
</dbReference>
<dbReference type="GO" id="GO:0005634">
    <property type="term" value="C:nucleus"/>
    <property type="evidence" value="ECO:0007669"/>
    <property type="project" value="UniProtKB-SubCell"/>
</dbReference>
<dbReference type="GO" id="GO:0004879">
    <property type="term" value="F:nuclear receptor activity"/>
    <property type="evidence" value="ECO:0007669"/>
    <property type="project" value="TreeGrafter"/>
</dbReference>
<dbReference type="InterPro" id="IPR013767">
    <property type="entry name" value="PAS_fold"/>
</dbReference>
<feature type="domain" description="PAS" evidence="7">
    <location>
        <begin position="47"/>
        <end position="110"/>
    </location>
</feature>
<keyword evidence="3" id="KW-0238">DNA-binding</keyword>
<evidence type="ECO:0000256" key="6">
    <source>
        <dbReference type="SAM" id="MobiDB-lite"/>
    </source>
</evidence>
<reference evidence="9" key="1">
    <citation type="submission" date="2017-11" db="EMBL/GenBank/DDBJ databases">
        <authorList>
            <person name="Lima N.C."/>
            <person name="Parody-Merino A.M."/>
            <person name="Battley P.F."/>
            <person name="Fidler A.E."/>
            <person name="Prosdocimi F."/>
        </authorList>
    </citation>
    <scope>NUCLEOTIDE SEQUENCE [LARGE SCALE GENOMIC DNA]</scope>
</reference>
<evidence type="ECO:0000313" key="8">
    <source>
        <dbReference type="EMBL" id="PKU29608.1"/>
    </source>
</evidence>
<protein>
    <recommendedName>
        <fullName evidence="7">PAS domain-containing protein</fullName>
    </recommendedName>
</protein>
<dbReference type="CDD" id="cd00130">
    <property type="entry name" value="PAS"/>
    <property type="match status" value="1"/>
</dbReference>
<keyword evidence="4" id="KW-0804">Transcription</keyword>
<keyword evidence="2" id="KW-0805">Transcription regulation</keyword>
<comment type="subcellular location">
    <subcellularLocation>
        <location evidence="1">Nucleus</location>
    </subcellularLocation>
</comment>
<dbReference type="PANTHER" id="PTHR10649:SF9">
    <property type="entry name" value="ARYL HYDROCARBON RECEPTOR"/>
    <property type="match status" value="1"/>
</dbReference>
<dbReference type="Gene3D" id="3.30.450.20">
    <property type="entry name" value="PAS domain"/>
    <property type="match status" value="1"/>
</dbReference>
<dbReference type="EMBL" id="KZ516640">
    <property type="protein sequence ID" value="PKU29608.1"/>
    <property type="molecule type" value="Genomic_DNA"/>
</dbReference>
<evidence type="ECO:0000313" key="9">
    <source>
        <dbReference type="Proteomes" id="UP000233556"/>
    </source>
</evidence>
<dbReference type="GO" id="GO:0000976">
    <property type="term" value="F:transcription cis-regulatory region binding"/>
    <property type="evidence" value="ECO:0007669"/>
    <property type="project" value="TreeGrafter"/>
</dbReference>
<evidence type="ECO:0000256" key="5">
    <source>
        <dbReference type="ARBA" id="ARBA00023242"/>
    </source>
</evidence>
<name>A0A2I0T761_LIMLA</name>
<accession>A0A2I0T761</accession>
<feature type="region of interest" description="Disordered" evidence="6">
    <location>
        <begin position="11"/>
        <end position="31"/>
    </location>
</feature>
<evidence type="ECO:0000256" key="4">
    <source>
        <dbReference type="ARBA" id="ARBA00023163"/>
    </source>
</evidence>
<evidence type="ECO:0000256" key="3">
    <source>
        <dbReference type="ARBA" id="ARBA00023125"/>
    </source>
</evidence>
<sequence length="126" mass="13913">MDDKFGGIPKVALKSSNSTRPERNGIQENCRTAKRGEGMQILEGELLLQALNGFVLVVTADALVFYVSSTIQDYLGFQQSDIIHQSVFELIHTEDRPEFQRQLHWALNPAQPADSGPGVQGENTAN</sequence>
<evidence type="ECO:0000256" key="1">
    <source>
        <dbReference type="ARBA" id="ARBA00004123"/>
    </source>
</evidence>
<dbReference type="InterPro" id="IPR035965">
    <property type="entry name" value="PAS-like_dom_sf"/>
</dbReference>
<proteinExistence type="predicted"/>
<organism evidence="8 9">
    <name type="scientific">Limosa lapponica baueri</name>
    <dbReference type="NCBI Taxonomy" id="1758121"/>
    <lineage>
        <taxon>Eukaryota</taxon>
        <taxon>Metazoa</taxon>
        <taxon>Chordata</taxon>
        <taxon>Craniata</taxon>
        <taxon>Vertebrata</taxon>
        <taxon>Euteleostomi</taxon>
        <taxon>Archelosauria</taxon>
        <taxon>Archosauria</taxon>
        <taxon>Dinosauria</taxon>
        <taxon>Saurischia</taxon>
        <taxon>Theropoda</taxon>
        <taxon>Coelurosauria</taxon>
        <taxon>Aves</taxon>
        <taxon>Neognathae</taxon>
        <taxon>Neoaves</taxon>
        <taxon>Charadriiformes</taxon>
        <taxon>Scolopacidae</taxon>
        <taxon>Limosa</taxon>
    </lineage>
</organism>
<keyword evidence="5" id="KW-0539">Nucleus</keyword>